<evidence type="ECO:0000256" key="3">
    <source>
        <dbReference type="ARBA" id="ARBA00023293"/>
    </source>
</evidence>
<proteinExistence type="predicted"/>
<keyword evidence="2" id="KW-0547">Nucleotide-binding</keyword>
<name>A0A914VCN9_9BILA</name>
<dbReference type="Gene3D" id="3.30.450.260">
    <property type="entry name" value="Haem NO binding associated domain"/>
    <property type="match status" value="1"/>
</dbReference>
<dbReference type="GO" id="GO:0004383">
    <property type="term" value="F:guanylate cyclase activity"/>
    <property type="evidence" value="ECO:0007669"/>
    <property type="project" value="UniProtKB-EC"/>
</dbReference>
<dbReference type="WBParaSite" id="PSAMB.scaffold17834size1048.g37423.t1">
    <property type="protein sequence ID" value="PSAMB.scaffold17834size1048.g37423.t1"/>
    <property type="gene ID" value="PSAMB.scaffold17834size1048.g37423"/>
</dbReference>
<accession>A0A914VCN9</accession>
<dbReference type="AlphaFoldDB" id="A0A914VCN9"/>
<keyword evidence="3" id="KW-0141">cGMP biosynthesis</keyword>
<organism evidence="5 6">
    <name type="scientific">Plectus sambesii</name>
    <dbReference type="NCBI Taxonomy" id="2011161"/>
    <lineage>
        <taxon>Eukaryota</taxon>
        <taxon>Metazoa</taxon>
        <taxon>Ecdysozoa</taxon>
        <taxon>Nematoda</taxon>
        <taxon>Chromadorea</taxon>
        <taxon>Plectida</taxon>
        <taxon>Plectina</taxon>
        <taxon>Plectoidea</taxon>
        <taxon>Plectidae</taxon>
        <taxon>Plectus</taxon>
    </lineage>
</organism>
<evidence type="ECO:0000256" key="1">
    <source>
        <dbReference type="ARBA" id="ARBA00012202"/>
    </source>
</evidence>
<dbReference type="GO" id="GO:0000166">
    <property type="term" value="F:nucleotide binding"/>
    <property type="evidence" value="ECO:0007669"/>
    <property type="project" value="UniProtKB-KW"/>
</dbReference>
<evidence type="ECO:0000313" key="6">
    <source>
        <dbReference type="WBParaSite" id="PSAMB.scaffold17834size1048.g37423.t1"/>
    </source>
</evidence>
<dbReference type="InterPro" id="IPR011645">
    <property type="entry name" value="HNOB_dom_associated"/>
</dbReference>
<dbReference type="Proteomes" id="UP000887566">
    <property type="component" value="Unplaced"/>
</dbReference>
<dbReference type="InterPro" id="IPR042463">
    <property type="entry name" value="HNOB_dom_associated_sf"/>
</dbReference>
<dbReference type="EC" id="4.6.1.2" evidence="1"/>
<keyword evidence="5" id="KW-1185">Reference proteome</keyword>
<sequence>MDEQFDLQRPCIKFSWDGCMAHLNCNFQMESLYPIQKKIRDAITFKVNDQIEDKVEVPDNDNEEGVKEVDEESEVGEQPYLQLRGPIIYLKSCDCMIYLPTC</sequence>
<evidence type="ECO:0000259" key="4">
    <source>
        <dbReference type="Pfam" id="PF07701"/>
    </source>
</evidence>
<evidence type="ECO:0000256" key="2">
    <source>
        <dbReference type="ARBA" id="ARBA00022741"/>
    </source>
</evidence>
<feature type="domain" description="Haem NO binding associated" evidence="4">
    <location>
        <begin position="2"/>
        <end position="101"/>
    </location>
</feature>
<evidence type="ECO:0000313" key="5">
    <source>
        <dbReference type="Proteomes" id="UP000887566"/>
    </source>
</evidence>
<protein>
    <recommendedName>
        <fullName evidence="1">guanylate cyclase</fullName>
        <ecNumber evidence="1">4.6.1.2</ecNumber>
    </recommendedName>
</protein>
<dbReference type="Pfam" id="PF07701">
    <property type="entry name" value="HNOBA"/>
    <property type="match status" value="1"/>
</dbReference>
<reference evidence="6" key="1">
    <citation type="submission" date="2022-11" db="UniProtKB">
        <authorList>
            <consortium name="WormBaseParasite"/>
        </authorList>
    </citation>
    <scope>IDENTIFICATION</scope>
</reference>